<dbReference type="SUPFAM" id="SSF52980">
    <property type="entry name" value="Restriction endonuclease-like"/>
    <property type="match status" value="1"/>
</dbReference>
<gene>
    <name evidence="3" type="ORF">NC661_21140</name>
</gene>
<dbReference type="InterPro" id="IPR011335">
    <property type="entry name" value="Restrct_endonuc-II-like"/>
</dbReference>
<evidence type="ECO:0000259" key="2">
    <source>
        <dbReference type="Pfam" id="PF04471"/>
    </source>
</evidence>
<dbReference type="InterPro" id="IPR007560">
    <property type="entry name" value="Restrct_endonuc_IV_Mrr"/>
</dbReference>
<dbReference type="Proteomes" id="UP001145072">
    <property type="component" value="Unassembled WGS sequence"/>
</dbReference>
<comment type="caution">
    <text evidence="3">The sequence shown here is derived from an EMBL/GenBank/DDBJ whole genome shotgun (WGS) entry which is preliminary data.</text>
</comment>
<keyword evidence="3" id="KW-0255">Endonuclease</keyword>
<name>A0A9X3WN68_9BACI</name>
<feature type="domain" description="Restriction endonuclease type IV Mrr" evidence="2">
    <location>
        <begin position="90"/>
        <end position="199"/>
    </location>
</feature>
<dbReference type="Gene3D" id="3.40.1350.10">
    <property type="match status" value="1"/>
</dbReference>
<dbReference type="InterPro" id="IPR011856">
    <property type="entry name" value="tRNA_endonuc-like_dom_sf"/>
</dbReference>
<dbReference type="GO" id="GO:0009307">
    <property type="term" value="P:DNA restriction-modification system"/>
    <property type="evidence" value="ECO:0007669"/>
    <property type="project" value="InterPro"/>
</dbReference>
<keyword evidence="1" id="KW-1133">Transmembrane helix</keyword>
<reference evidence="3" key="1">
    <citation type="submission" date="2022-06" db="EMBL/GenBank/DDBJ databases">
        <title>Aquibacillus sp. a new bacterium isolated from soil saline samples.</title>
        <authorList>
            <person name="Galisteo C."/>
            <person name="De La Haba R."/>
            <person name="Sanchez-Porro C."/>
            <person name="Ventosa A."/>
        </authorList>
    </citation>
    <scope>NUCLEOTIDE SEQUENCE</scope>
    <source>
        <strain evidence="3">JCM 12387</strain>
    </source>
</reference>
<dbReference type="Pfam" id="PF04471">
    <property type="entry name" value="Mrr_cat"/>
    <property type="match status" value="1"/>
</dbReference>
<evidence type="ECO:0000313" key="3">
    <source>
        <dbReference type="EMBL" id="MDC3422852.1"/>
    </source>
</evidence>
<feature type="transmembrane region" description="Helical" evidence="1">
    <location>
        <begin position="47"/>
        <end position="67"/>
    </location>
</feature>
<dbReference type="GO" id="GO:0004519">
    <property type="term" value="F:endonuclease activity"/>
    <property type="evidence" value="ECO:0007669"/>
    <property type="project" value="UniProtKB-KW"/>
</dbReference>
<keyword evidence="3" id="KW-0540">Nuclease</keyword>
<keyword evidence="3" id="KW-0378">Hydrolase</keyword>
<evidence type="ECO:0000256" key="1">
    <source>
        <dbReference type="SAM" id="Phobius"/>
    </source>
</evidence>
<dbReference type="RefSeq" id="WP_259867789.1">
    <property type="nucleotide sequence ID" value="NZ_JAMQJZ010000034.1"/>
</dbReference>
<keyword evidence="4" id="KW-1185">Reference proteome</keyword>
<dbReference type="AlphaFoldDB" id="A0A9X3WN68"/>
<organism evidence="3 4">
    <name type="scientific">Aquibacillus koreensis</name>
    <dbReference type="NCBI Taxonomy" id="279446"/>
    <lineage>
        <taxon>Bacteria</taxon>
        <taxon>Bacillati</taxon>
        <taxon>Bacillota</taxon>
        <taxon>Bacilli</taxon>
        <taxon>Bacillales</taxon>
        <taxon>Bacillaceae</taxon>
        <taxon>Aquibacillus</taxon>
    </lineage>
</organism>
<keyword evidence="1" id="KW-0812">Transmembrane</keyword>
<dbReference type="EMBL" id="JAMQJZ010000034">
    <property type="protein sequence ID" value="MDC3422852.1"/>
    <property type="molecule type" value="Genomic_DNA"/>
</dbReference>
<evidence type="ECO:0000313" key="4">
    <source>
        <dbReference type="Proteomes" id="UP001145072"/>
    </source>
</evidence>
<keyword evidence="1" id="KW-0472">Membrane</keyword>
<proteinExistence type="predicted"/>
<sequence>MFRYFLTKCREINKFASWELIDKAKFIGVANVIMFLIAISFPSNNIVVTFVTFFFLITSSYFMYIFSKTLLVRKMNKGLQHKKALLIQEIDQMTESEFVELLYHLFKQQGYYVNRSPGPPDYGADLILRKGEEVTVVRAIRSENKVGMSALNEVNQSNKYFHVNSKWIITNSSYTKVVINQAEKSDVKLLSREDLLDMLHRFKTPIRKSKLSEVHEKR</sequence>
<accession>A0A9X3WN68</accession>
<dbReference type="GO" id="GO:0003677">
    <property type="term" value="F:DNA binding"/>
    <property type="evidence" value="ECO:0007669"/>
    <property type="project" value="InterPro"/>
</dbReference>
<feature type="transmembrane region" description="Helical" evidence="1">
    <location>
        <begin position="20"/>
        <end position="41"/>
    </location>
</feature>
<protein>
    <submittedName>
        <fullName evidence="3">Restriction endonuclease</fullName>
    </submittedName>
</protein>